<dbReference type="Proteomes" id="UP000320876">
    <property type="component" value="Unassembled WGS sequence"/>
</dbReference>
<dbReference type="RefSeq" id="WP_142003561.1">
    <property type="nucleotide sequence ID" value="NZ_VFML01000002.1"/>
</dbReference>
<accession>A0A542CU23</accession>
<comment type="caution">
    <text evidence="1">The sequence shown here is derived from an EMBL/GenBank/DDBJ whole genome shotgun (WGS) entry which is preliminary data.</text>
</comment>
<evidence type="ECO:0000313" key="2">
    <source>
        <dbReference type="Proteomes" id="UP000320876"/>
    </source>
</evidence>
<keyword evidence="2" id="KW-1185">Reference proteome</keyword>
<reference evidence="1 2" key="1">
    <citation type="submission" date="2019-06" db="EMBL/GenBank/DDBJ databases">
        <title>Sequencing the genomes of 1000 actinobacteria strains.</title>
        <authorList>
            <person name="Klenk H.-P."/>
        </authorList>
    </citation>
    <scope>NUCLEOTIDE SEQUENCE [LARGE SCALE GENOMIC DNA]</scope>
    <source>
        <strain evidence="1 2">DSM 45679</strain>
    </source>
</reference>
<gene>
    <name evidence="1" type="ORF">FB471_6484</name>
</gene>
<protein>
    <recommendedName>
        <fullName evidence="3">DUF1579 domain-containing protein</fullName>
    </recommendedName>
</protein>
<dbReference type="EMBL" id="VFML01000002">
    <property type="protein sequence ID" value="TQI94321.1"/>
    <property type="molecule type" value="Genomic_DNA"/>
</dbReference>
<dbReference type="OrthoDB" id="4526040at2"/>
<name>A0A542CU23_AMYCI</name>
<evidence type="ECO:0008006" key="3">
    <source>
        <dbReference type="Google" id="ProtNLM"/>
    </source>
</evidence>
<dbReference type="AlphaFoldDB" id="A0A542CU23"/>
<evidence type="ECO:0000313" key="1">
    <source>
        <dbReference type="EMBL" id="TQI94321.1"/>
    </source>
</evidence>
<sequence length="208" mass="22714">MSPRNLQEAVTKWEQIDVHELARLTAAWASRAGTGVNRRALLLKLSTALALAAASPALAEDSDAEIDSATATVDGDLSGIWHSHYIFTSTGRAKDLAGEHYVVTHHRGNRFTGESVPAENGSQLNLDLTLNGSVATGTWSERTSPAGYYRGSVYHGALQLVIDPMGKTMRGMWVGFDREFAVDSNTWELNWIQAPAGKSTLREYHFKV</sequence>
<proteinExistence type="predicted"/>
<organism evidence="1 2">
    <name type="scientific">Amycolatopsis cihanbeyliensis</name>
    <dbReference type="NCBI Taxonomy" id="1128664"/>
    <lineage>
        <taxon>Bacteria</taxon>
        <taxon>Bacillati</taxon>
        <taxon>Actinomycetota</taxon>
        <taxon>Actinomycetes</taxon>
        <taxon>Pseudonocardiales</taxon>
        <taxon>Pseudonocardiaceae</taxon>
        <taxon>Amycolatopsis</taxon>
    </lineage>
</organism>